<name>A0A3S5E840_9NEIS</name>
<evidence type="ECO:0000256" key="4">
    <source>
        <dbReference type="ARBA" id="ARBA00022679"/>
    </source>
</evidence>
<keyword evidence="1 9" id="KW-0004">4Fe-4S</keyword>
<feature type="domain" description="TRAM" evidence="12">
    <location>
        <begin position="8"/>
        <end position="66"/>
    </location>
</feature>
<dbReference type="HAMAP" id="MF_01010">
    <property type="entry name" value="23SrRNA_methyltr_RlmD"/>
    <property type="match status" value="1"/>
</dbReference>
<dbReference type="NCBIfam" id="TIGR00479">
    <property type="entry name" value="rumA"/>
    <property type="match status" value="1"/>
</dbReference>
<evidence type="ECO:0000256" key="2">
    <source>
        <dbReference type="ARBA" id="ARBA00022552"/>
    </source>
</evidence>
<keyword evidence="5 9" id="KW-0949">S-adenosyl-L-methionine</keyword>
<keyword evidence="6 9" id="KW-0479">Metal-binding</keyword>
<keyword evidence="8 9" id="KW-0411">Iron-sulfur</keyword>
<keyword evidence="14" id="KW-1185">Reference proteome</keyword>
<dbReference type="InterPro" id="IPR002792">
    <property type="entry name" value="TRAM_dom"/>
</dbReference>
<keyword evidence="4 9" id="KW-0808">Transferase</keyword>
<dbReference type="PROSITE" id="PS01231">
    <property type="entry name" value="TRMA_2"/>
    <property type="match status" value="1"/>
</dbReference>
<feature type="binding site" evidence="9">
    <location>
        <position position="358"/>
    </location>
    <ligand>
        <name>S-adenosyl-L-methionine</name>
        <dbReference type="ChEBI" id="CHEBI:59789"/>
    </ligand>
</feature>
<gene>
    <name evidence="9 13" type="primary">rlmD</name>
    <name evidence="13" type="ORF">NCTC10296_00054</name>
</gene>
<dbReference type="GO" id="GO:0005506">
    <property type="term" value="F:iron ion binding"/>
    <property type="evidence" value="ECO:0007669"/>
    <property type="project" value="UniProtKB-UniRule"/>
</dbReference>
<dbReference type="Pfam" id="PF05958">
    <property type="entry name" value="tRNA_U5-meth_tr"/>
    <property type="match status" value="1"/>
</dbReference>
<evidence type="ECO:0000256" key="8">
    <source>
        <dbReference type="ARBA" id="ARBA00023014"/>
    </source>
</evidence>
<keyword evidence="3 9" id="KW-0489">Methyltransferase</keyword>
<dbReference type="PROSITE" id="PS51687">
    <property type="entry name" value="SAM_MT_RNA_M5U"/>
    <property type="match status" value="1"/>
</dbReference>
<dbReference type="Gene3D" id="2.40.50.1070">
    <property type="match status" value="1"/>
</dbReference>
<evidence type="ECO:0000256" key="9">
    <source>
        <dbReference type="HAMAP-Rule" id="MF_01010"/>
    </source>
</evidence>
<dbReference type="GO" id="GO:0051539">
    <property type="term" value="F:4 iron, 4 sulfur cluster binding"/>
    <property type="evidence" value="ECO:0007669"/>
    <property type="project" value="UniProtKB-KW"/>
</dbReference>
<reference evidence="13 14" key="1">
    <citation type="submission" date="2018-12" db="EMBL/GenBank/DDBJ databases">
        <authorList>
            <consortium name="Pathogen Informatics"/>
        </authorList>
    </citation>
    <scope>NUCLEOTIDE SEQUENCE [LARGE SCALE GENOMIC DNA]</scope>
    <source>
        <strain evidence="13 14">NCTC10296</strain>
    </source>
</reference>
<evidence type="ECO:0000313" key="13">
    <source>
        <dbReference type="EMBL" id="VEE98870.1"/>
    </source>
</evidence>
<dbReference type="InterPro" id="IPR030390">
    <property type="entry name" value="MeTrfase_TrmA_AS"/>
</dbReference>
<proteinExistence type="inferred from homology"/>
<evidence type="ECO:0000256" key="10">
    <source>
        <dbReference type="PROSITE-ProRule" id="PRU01024"/>
    </source>
</evidence>
<feature type="binding site" evidence="9 10">
    <location>
        <position position="379"/>
    </location>
    <ligand>
        <name>S-adenosyl-L-methionine</name>
        <dbReference type="ChEBI" id="CHEBI:59789"/>
    </ligand>
</feature>
<feature type="active site" evidence="11">
    <location>
        <position position="406"/>
    </location>
</feature>
<comment type="catalytic activity">
    <reaction evidence="9">
        <text>uridine(1939) in 23S rRNA + S-adenosyl-L-methionine = 5-methyluridine(1939) in 23S rRNA + S-adenosyl-L-homocysteine + H(+)</text>
        <dbReference type="Rhea" id="RHEA:42908"/>
        <dbReference type="Rhea" id="RHEA-COMP:10278"/>
        <dbReference type="Rhea" id="RHEA-COMP:10279"/>
        <dbReference type="ChEBI" id="CHEBI:15378"/>
        <dbReference type="ChEBI" id="CHEBI:57856"/>
        <dbReference type="ChEBI" id="CHEBI:59789"/>
        <dbReference type="ChEBI" id="CHEBI:65315"/>
        <dbReference type="ChEBI" id="CHEBI:74447"/>
        <dbReference type="EC" id="2.1.1.190"/>
    </reaction>
</comment>
<dbReference type="Pfam" id="PF01938">
    <property type="entry name" value="TRAM"/>
    <property type="match status" value="1"/>
</dbReference>
<feature type="binding site" evidence="9">
    <location>
        <position position="79"/>
    </location>
    <ligand>
        <name>[4Fe-4S] cluster</name>
        <dbReference type="ChEBI" id="CHEBI:49883"/>
    </ligand>
</feature>
<dbReference type="Proteomes" id="UP000279284">
    <property type="component" value="Chromosome"/>
</dbReference>
<dbReference type="PROSITE" id="PS01230">
    <property type="entry name" value="TRMA_1"/>
    <property type="match status" value="1"/>
</dbReference>
<feature type="binding site" evidence="9 10">
    <location>
        <position position="330"/>
    </location>
    <ligand>
        <name>S-adenosyl-L-methionine</name>
        <dbReference type="ChEBI" id="CHEBI:59789"/>
    </ligand>
</feature>
<feature type="binding site" evidence="9 10">
    <location>
        <position position="280"/>
    </location>
    <ligand>
        <name>S-adenosyl-L-methionine</name>
        <dbReference type="ChEBI" id="CHEBI:59789"/>
    </ligand>
</feature>
<dbReference type="Gene3D" id="3.40.50.150">
    <property type="entry name" value="Vaccinia Virus protein VP39"/>
    <property type="match status" value="1"/>
</dbReference>
<dbReference type="GO" id="GO:0070475">
    <property type="term" value="P:rRNA base methylation"/>
    <property type="evidence" value="ECO:0007669"/>
    <property type="project" value="TreeGrafter"/>
</dbReference>
<feature type="binding site" evidence="9">
    <location>
        <position position="314"/>
    </location>
    <ligand>
        <name>S-adenosyl-L-methionine</name>
        <dbReference type="ChEBI" id="CHEBI:59789"/>
    </ligand>
</feature>
<evidence type="ECO:0000256" key="1">
    <source>
        <dbReference type="ARBA" id="ARBA00022485"/>
    </source>
</evidence>
<dbReference type="RefSeq" id="WP_232001305.1">
    <property type="nucleotide sequence ID" value="NZ_CAUJPY010000014.1"/>
</dbReference>
<accession>A0A3S5E840</accession>
<protein>
    <recommendedName>
        <fullName evidence="9">23S rRNA (uracil(1939)-C(5))-methyltransferase RlmD</fullName>
        <ecNumber evidence="9">2.1.1.190</ecNumber>
    </recommendedName>
    <alternativeName>
        <fullName evidence="9">23S rRNA(m5U1939)-methyltransferase</fullName>
    </alternativeName>
</protein>
<feature type="binding site" evidence="9">
    <location>
        <position position="88"/>
    </location>
    <ligand>
        <name>[4Fe-4S] cluster</name>
        <dbReference type="ChEBI" id="CHEBI:49883"/>
    </ligand>
</feature>
<dbReference type="SUPFAM" id="SSF53335">
    <property type="entry name" value="S-adenosyl-L-methionine-dependent methyltransferases"/>
    <property type="match status" value="1"/>
</dbReference>
<dbReference type="PANTHER" id="PTHR11061:SF49">
    <property type="entry name" value="23S RRNA (URACIL(1939)-C(5))-METHYLTRANSFERASE RLMD"/>
    <property type="match status" value="1"/>
</dbReference>
<keyword evidence="7 9" id="KW-0408">Iron</keyword>
<evidence type="ECO:0000256" key="5">
    <source>
        <dbReference type="ARBA" id="ARBA00022691"/>
    </source>
</evidence>
<evidence type="ECO:0000313" key="14">
    <source>
        <dbReference type="Proteomes" id="UP000279284"/>
    </source>
</evidence>
<dbReference type="EC" id="2.1.1.190" evidence="9"/>
<dbReference type="GO" id="GO:0003723">
    <property type="term" value="F:RNA binding"/>
    <property type="evidence" value="ECO:0007669"/>
    <property type="project" value="InterPro"/>
</dbReference>
<feature type="binding site" evidence="9">
    <location>
        <position position="85"/>
    </location>
    <ligand>
        <name>[4Fe-4S] cluster</name>
        <dbReference type="ChEBI" id="CHEBI:49883"/>
    </ligand>
</feature>
<dbReference type="CDD" id="cd02440">
    <property type="entry name" value="AdoMet_MTases"/>
    <property type="match status" value="1"/>
</dbReference>
<comment type="function">
    <text evidence="9">Catalyzes the formation of 5-methyl-uridine at position 1939 (m5U1939) in 23S rRNA.</text>
</comment>
<feature type="active site" description="Nucleophile" evidence="9 10">
    <location>
        <position position="406"/>
    </location>
</feature>
<comment type="similarity">
    <text evidence="9">Belongs to the class I-like SAM-binding methyltransferase superfamily. RNA M5U methyltransferase family. RlmD subfamily.</text>
</comment>
<keyword evidence="2 9" id="KW-0698">rRNA processing</keyword>
<evidence type="ECO:0000256" key="6">
    <source>
        <dbReference type="ARBA" id="ARBA00022723"/>
    </source>
</evidence>
<evidence type="ECO:0000256" key="3">
    <source>
        <dbReference type="ARBA" id="ARBA00022603"/>
    </source>
</evidence>
<dbReference type="KEGG" id="nci:NCTC10296_00054"/>
<organism evidence="13 14">
    <name type="scientific">Neisseria canis</name>
    <dbReference type="NCBI Taxonomy" id="493"/>
    <lineage>
        <taxon>Bacteria</taxon>
        <taxon>Pseudomonadati</taxon>
        <taxon>Pseudomonadota</taxon>
        <taxon>Betaproteobacteria</taxon>
        <taxon>Neisseriales</taxon>
        <taxon>Neisseriaceae</taxon>
        <taxon>Neisseria</taxon>
    </lineage>
</organism>
<feature type="binding site" evidence="9">
    <location>
        <position position="166"/>
    </location>
    <ligand>
        <name>[4Fe-4S] cluster</name>
        <dbReference type="ChEBI" id="CHEBI:49883"/>
    </ligand>
</feature>
<feature type="binding site" evidence="9 10">
    <location>
        <position position="309"/>
    </location>
    <ligand>
        <name>S-adenosyl-L-methionine</name>
        <dbReference type="ChEBI" id="CHEBI:59789"/>
    </ligand>
</feature>
<dbReference type="EMBL" id="LR134313">
    <property type="protein sequence ID" value="VEE98870.1"/>
    <property type="molecule type" value="Genomic_DNA"/>
</dbReference>
<dbReference type="InterPro" id="IPR001566">
    <property type="entry name" value="23S_rRNA_MeTrfase_RlmD"/>
</dbReference>
<dbReference type="InterPro" id="IPR029063">
    <property type="entry name" value="SAM-dependent_MTases_sf"/>
</dbReference>
<dbReference type="PROSITE" id="PS50926">
    <property type="entry name" value="TRAM"/>
    <property type="match status" value="1"/>
</dbReference>
<dbReference type="FunFam" id="2.40.50.140:FF:000097">
    <property type="entry name" value="23S rRNA (uracil(1939)-C(5))-methyltransferase RlmD"/>
    <property type="match status" value="1"/>
</dbReference>
<evidence type="ECO:0000256" key="7">
    <source>
        <dbReference type="ARBA" id="ARBA00023004"/>
    </source>
</evidence>
<dbReference type="SUPFAM" id="SSF50249">
    <property type="entry name" value="Nucleic acid-binding proteins"/>
    <property type="match status" value="1"/>
</dbReference>
<sequence length="448" mass="50618">MSAIKVVKMQSGMQDKAKVFAVDYEGRGVARVGGKAVFIRGALPGEEVRFRVTQSKKSFDEAEVVDIYQASPDRVEPICRHFGVCGGCVLQHASAKAQVAYKQRVMEEQLLRIGKVQPEKILPPIYGNPWTYRHRARLSVTKNKQGRTKLGFRSRRSNEVVDLEECAVLPQEIVEVLPYLRLLLDSLSDKAVVEYIEFSVGQLLTALNICTRSCLSEKDLDKLKMFSDRHLKNKQYAWQIWLQTKPNQTQPFYPQNMPELFYEMPEFNVKMPFQPGDFTQINQELNTLMVARAVRMLEPKKGEKIVDLFCGLGNFTLPIAKSGAHVLGIEGESRLVQRAKMNAKINGCADNTHFETADLFAVTQADIKKWGKPDKILLDPPRSGAYEIVKALGTACMPKRIVYVSCNPATFARDANVIVEKGYKFKEVGVMNMFPQTAHIESIGLFYR</sequence>
<dbReference type="InterPro" id="IPR010280">
    <property type="entry name" value="U5_MeTrfase_fam"/>
</dbReference>
<dbReference type="Gene3D" id="2.40.50.140">
    <property type="entry name" value="Nucleic acid-binding proteins"/>
    <property type="match status" value="1"/>
</dbReference>
<evidence type="ECO:0000259" key="12">
    <source>
        <dbReference type="PROSITE" id="PS50926"/>
    </source>
</evidence>
<evidence type="ECO:0000256" key="11">
    <source>
        <dbReference type="PROSITE-ProRule" id="PRU10015"/>
    </source>
</evidence>
<dbReference type="NCBIfam" id="NF009639">
    <property type="entry name" value="PRK13168.1"/>
    <property type="match status" value="1"/>
</dbReference>
<dbReference type="PANTHER" id="PTHR11061">
    <property type="entry name" value="RNA M5U METHYLTRANSFERASE"/>
    <property type="match status" value="1"/>
</dbReference>
<dbReference type="GO" id="GO:0070041">
    <property type="term" value="F:rRNA (uridine-C5-)-methyltransferase activity"/>
    <property type="evidence" value="ECO:0007669"/>
    <property type="project" value="UniProtKB-UniRule"/>
</dbReference>
<dbReference type="InterPro" id="IPR030391">
    <property type="entry name" value="MeTrfase_TrmA_CS"/>
</dbReference>
<dbReference type="STRING" id="493.BWD07_07880"/>
<dbReference type="AlphaFoldDB" id="A0A3S5E840"/>
<dbReference type="InterPro" id="IPR012340">
    <property type="entry name" value="NA-bd_OB-fold"/>
</dbReference>